<comment type="catalytic activity">
    <reaction evidence="1 6">
        <text>7,8-dihydroneopterin = 6-hydroxymethyl-7,8-dihydropterin + glycolaldehyde</text>
        <dbReference type="Rhea" id="RHEA:10540"/>
        <dbReference type="ChEBI" id="CHEBI:17001"/>
        <dbReference type="ChEBI" id="CHEBI:17071"/>
        <dbReference type="ChEBI" id="CHEBI:44841"/>
        <dbReference type="EC" id="4.1.2.25"/>
    </reaction>
</comment>
<evidence type="ECO:0000256" key="2">
    <source>
        <dbReference type="ARBA" id="ARBA00005013"/>
    </source>
</evidence>
<dbReference type="InterPro" id="IPR006157">
    <property type="entry name" value="FolB_dom"/>
</dbReference>
<name>A0A4S8PTX9_9HYPH</name>
<dbReference type="GO" id="GO:0005737">
    <property type="term" value="C:cytoplasm"/>
    <property type="evidence" value="ECO:0007669"/>
    <property type="project" value="TreeGrafter"/>
</dbReference>
<dbReference type="PANTHER" id="PTHR42844:SF1">
    <property type="entry name" value="DIHYDRONEOPTERIN ALDOLASE 1-RELATED"/>
    <property type="match status" value="1"/>
</dbReference>
<organism evidence="8 9">
    <name type="scientific">Rhizobium rosettiformans W3</name>
    <dbReference type="NCBI Taxonomy" id="538378"/>
    <lineage>
        <taxon>Bacteria</taxon>
        <taxon>Pseudomonadati</taxon>
        <taxon>Pseudomonadota</taxon>
        <taxon>Alphaproteobacteria</taxon>
        <taxon>Hyphomicrobiales</taxon>
        <taxon>Rhizobiaceae</taxon>
        <taxon>Rhizobium/Agrobacterium group</taxon>
        <taxon>Rhizobium</taxon>
    </lineage>
</organism>
<evidence type="ECO:0000256" key="1">
    <source>
        <dbReference type="ARBA" id="ARBA00001353"/>
    </source>
</evidence>
<dbReference type="AlphaFoldDB" id="A0A4S8PTX9"/>
<dbReference type="Gene3D" id="3.30.1130.10">
    <property type="match status" value="1"/>
</dbReference>
<dbReference type="GO" id="GO:0004150">
    <property type="term" value="F:dihydroneopterin aldolase activity"/>
    <property type="evidence" value="ECO:0007669"/>
    <property type="project" value="UniProtKB-UniRule"/>
</dbReference>
<dbReference type="UniPathway" id="UPA00077">
    <property type="reaction ID" value="UER00154"/>
</dbReference>
<evidence type="ECO:0000256" key="3">
    <source>
        <dbReference type="ARBA" id="ARBA00005708"/>
    </source>
</evidence>
<dbReference type="GO" id="GO:0046656">
    <property type="term" value="P:folic acid biosynthetic process"/>
    <property type="evidence" value="ECO:0007669"/>
    <property type="project" value="UniProtKB-UniRule"/>
</dbReference>
<feature type="domain" description="Dihydroneopterin aldolase/epimerase" evidence="7">
    <location>
        <begin position="7"/>
        <end position="120"/>
    </location>
</feature>
<dbReference type="GO" id="GO:0046654">
    <property type="term" value="P:tetrahydrofolate biosynthetic process"/>
    <property type="evidence" value="ECO:0007669"/>
    <property type="project" value="UniProtKB-UniRule"/>
</dbReference>
<dbReference type="Proteomes" id="UP000307378">
    <property type="component" value="Unassembled WGS sequence"/>
</dbReference>
<reference evidence="8 9" key="1">
    <citation type="submission" date="2019-04" db="EMBL/GenBank/DDBJ databases">
        <title>genome sequence of strain W3.</title>
        <authorList>
            <person name="Gao J."/>
            <person name="Sun J."/>
        </authorList>
    </citation>
    <scope>NUCLEOTIDE SEQUENCE [LARGE SCALE GENOMIC DNA]</scope>
    <source>
        <strain evidence="8 9">W3</strain>
    </source>
</reference>
<dbReference type="RefSeq" id="WP_136541605.1">
    <property type="nucleotide sequence ID" value="NZ_STGU01000007.1"/>
</dbReference>
<protein>
    <recommendedName>
        <fullName evidence="6">7,8-dihydroneopterin aldolase</fullName>
        <ecNumber evidence="6">4.1.2.25</ecNumber>
    </recommendedName>
</protein>
<dbReference type="InterPro" id="IPR043133">
    <property type="entry name" value="GTP-CH-I_C/QueF"/>
</dbReference>
<sequence>MSGVFTITLKNCAFFAHHGVFPEEGVLGQRFFVDAEFDVDALNAAETDTLEGTVHYGIAFEVIRDIVTGSRRQLIEALALAIARGLLDRFPEMQRCRITVRKPSAPIAGILDHVQVSVEQFRE</sequence>
<evidence type="ECO:0000313" key="9">
    <source>
        <dbReference type="Proteomes" id="UP000307378"/>
    </source>
</evidence>
<comment type="caution">
    <text evidence="8">The sequence shown here is derived from an EMBL/GenBank/DDBJ whole genome shotgun (WGS) entry which is preliminary data.</text>
</comment>
<gene>
    <name evidence="8" type="primary">folB</name>
    <name evidence="8" type="ORF">FAA86_14245</name>
</gene>
<proteinExistence type="inferred from homology"/>
<evidence type="ECO:0000313" key="8">
    <source>
        <dbReference type="EMBL" id="THV34838.1"/>
    </source>
</evidence>
<dbReference type="EC" id="4.1.2.25" evidence="6"/>
<dbReference type="Pfam" id="PF02152">
    <property type="entry name" value="FolB"/>
    <property type="match status" value="1"/>
</dbReference>
<evidence type="ECO:0000256" key="6">
    <source>
        <dbReference type="RuleBase" id="RU362079"/>
    </source>
</evidence>
<dbReference type="NCBIfam" id="TIGR00526">
    <property type="entry name" value="folB_dom"/>
    <property type="match status" value="1"/>
</dbReference>
<accession>A0A4S8PTX9</accession>
<keyword evidence="5 6" id="KW-0456">Lyase</keyword>
<dbReference type="PANTHER" id="PTHR42844">
    <property type="entry name" value="DIHYDRONEOPTERIN ALDOLASE 1-RELATED"/>
    <property type="match status" value="1"/>
</dbReference>
<evidence type="ECO:0000256" key="4">
    <source>
        <dbReference type="ARBA" id="ARBA00022909"/>
    </source>
</evidence>
<keyword evidence="4 6" id="KW-0289">Folate biosynthesis</keyword>
<dbReference type="InterPro" id="IPR006156">
    <property type="entry name" value="Dihydroneopterin_aldolase"/>
</dbReference>
<comment type="pathway">
    <text evidence="2 6">Cofactor biosynthesis; tetrahydrofolate biosynthesis; 2-amino-4-hydroxy-6-hydroxymethyl-7,8-dihydropteridine diphosphate from 7,8-dihydroneopterin triphosphate: step 3/4.</text>
</comment>
<dbReference type="SUPFAM" id="SSF55620">
    <property type="entry name" value="Tetrahydrobiopterin biosynthesis enzymes-like"/>
    <property type="match status" value="1"/>
</dbReference>
<dbReference type="EMBL" id="STGU01000007">
    <property type="protein sequence ID" value="THV34838.1"/>
    <property type="molecule type" value="Genomic_DNA"/>
</dbReference>
<comment type="function">
    <text evidence="6">Catalyzes the conversion of 7,8-dihydroneopterin to 6-hydroxymethyl-7,8-dihydropterin.</text>
</comment>
<evidence type="ECO:0000256" key="5">
    <source>
        <dbReference type="ARBA" id="ARBA00023239"/>
    </source>
</evidence>
<dbReference type="CDD" id="cd00534">
    <property type="entry name" value="DHNA_DHNTPE"/>
    <property type="match status" value="1"/>
</dbReference>
<dbReference type="SMART" id="SM00905">
    <property type="entry name" value="FolB"/>
    <property type="match status" value="1"/>
</dbReference>
<comment type="similarity">
    <text evidence="3 6">Belongs to the DHNA family.</text>
</comment>
<dbReference type="NCBIfam" id="TIGR00525">
    <property type="entry name" value="folB"/>
    <property type="match status" value="1"/>
</dbReference>
<evidence type="ECO:0000259" key="7">
    <source>
        <dbReference type="SMART" id="SM00905"/>
    </source>
</evidence>